<dbReference type="AlphaFoldDB" id="A0A392T1G0"/>
<dbReference type="Proteomes" id="UP000265520">
    <property type="component" value="Unassembled WGS sequence"/>
</dbReference>
<dbReference type="EMBL" id="LXQA010488103">
    <property type="protein sequence ID" value="MCI54953.1"/>
    <property type="molecule type" value="Genomic_DNA"/>
</dbReference>
<evidence type="ECO:0000256" key="1">
    <source>
        <dbReference type="SAM" id="MobiDB-lite"/>
    </source>
</evidence>
<feature type="non-terminal residue" evidence="2">
    <location>
        <position position="1"/>
    </location>
</feature>
<protein>
    <submittedName>
        <fullName evidence="2">LMBR1 domain-containing protein 2 like A</fullName>
    </submittedName>
</protein>
<sequence length="92" mass="9858">YPVFLQGRNSVELKTTSDLITEEVNGGVSKTLDEETRRYGSSREAISNKYAAIRAQGGSLSKLKAEEKNVASYSVLDEGNTNSRNSAGAPSS</sequence>
<feature type="non-terminal residue" evidence="2">
    <location>
        <position position="92"/>
    </location>
</feature>
<feature type="compositionally biased region" description="Polar residues" evidence="1">
    <location>
        <begin position="79"/>
        <end position="92"/>
    </location>
</feature>
<proteinExistence type="predicted"/>
<evidence type="ECO:0000313" key="3">
    <source>
        <dbReference type="Proteomes" id="UP000265520"/>
    </source>
</evidence>
<name>A0A392T1G0_9FABA</name>
<comment type="caution">
    <text evidence="2">The sequence shown here is derived from an EMBL/GenBank/DDBJ whole genome shotgun (WGS) entry which is preliminary data.</text>
</comment>
<evidence type="ECO:0000313" key="2">
    <source>
        <dbReference type="EMBL" id="MCI54953.1"/>
    </source>
</evidence>
<reference evidence="2 3" key="1">
    <citation type="journal article" date="2018" name="Front. Plant Sci.">
        <title>Red Clover (Trifolium pratense) and Zigzag Clover (T. medium) - A Picture of Genomic Similarities and Differences.</title>
        <authorList>
            <person name="Dluhosova J."/>
            <person name="Istvanek J."/>
            <person name="Nedelnik J."/>
            <person name="Repkova J."/>
        </authorList>
    </citation>
    <scope>NUCLEOTIDE SEQUENCE [LARGE SCALE GENOMIC DNA]</scope>
    <source>
        <strain evidence="3">cv. 10/8</strain>
        <tissue evidence="2">Leaf</tissue>
    </source>
</reference>
<feature type="region of interest" description="Disordered" evidence="1">
    <location>
        <begin position="73"/>
        <end position="92"/>
    </location>
</feature>
<accession>A0A392T1G0</accession>
<keyword evidence="3" id="KW-1185">Reference proteome</keyword>
<organism evidence="2 3">
    <name type="scientific">Trifolium medium</name>
    <dbReference type="NCBI Taxonomy" id="97028"/>
    <lineage>
        <taxon>Eukaryota</taxon>
        <taxon>Viridiplantae</taxon>
        <taxon>Streptophyta</taxon>
        <taxon>Embryophyta</taxon>
        <taxon>Tracheophyta</taxon>
        <taxon>Spermatophyta</taxon>
        <taxon>Magnoliopsida</taxon>
        <taxon>eudicotyledons</taxon>
        <taxon>Gunneridae</taxon>
        <taxon>Pentapetalae</taxon>
        <taxon>rosids</taxon>
        <taxon>fabids</taxon>
        <taxon>Fabales</taxon>
        <taxon>Fabaceae</taxon>
        <taxon>Papilionoideae</taxon>
        <taxon>50 kb inversion clade</taxon>
        <taxon>NPAAA clade</taxon>
        <taxon>Hologalegina</taxon>
        <taxon>IRL clade</taxon>
        <taxon>Trifolieae</taxon>
        <taxon>Trifolium</taxon>
    </lineage>
</organism>